<gene>
    <name evidence="2" type="ORF">UFOPK2754_01919</name>
</gene>
<reference evidence="2" key="1">
    <citation type="submission" date="2020-05" db="EMBL/GenBank/DDBJ databases">
        <authorList>
            <person name="Chiriac C."/>
            <person name="Salcher M."/>
            <person name="Ghai R."/>
            <person name="Kavagutti S V."/>
        </authorList>
    </citation>
    <scope>NUCLEOTIDE SEQUENCE</scope>
</reference>
<dbReference type="EMBL" id="CAEZYR010000072">
    <property type="protein sequence ID" value="CAB4753113.1"/>
    <property type="molecule type" value="Genomic_DNA"/>
</dbReference>
<evidence type="ECO:0000256" key="1">
    <source>
        <dbReference type="SAM" id="MobiDB-lite"/>
    </source>
</evidence>
<feature type="region of interest" description="Disordered" evidence="1">
    <location>
        <begin position="1"/>
        <end position="20"/>
    </location>
</feature>
<name>A0A6J6U3D5_9ZZZZ</name>
<organism evidence="2">
    <name type="scientific">freshwater metagenome</name>
    <dbReference type="NCBI Taxonomy" id="449393"/>
    <lineage>
        <taxon>unclassified sequences</taxon>
        <taxon>metagenomes</taxon>
        <taxon>ecological metagenomes</taxon>
    </lineage>
</organism>
<protein>
    <submittedName>
        <fullName evidence="2">Unannotated protein</fullName>
    </submittedName>
</protein>
<proteinExistence type="predicted"/>
<accession>A0A6J6U3D5</accession>
<evidence type="ECO:0000313" key="2">
    <source>
        <dbReference type="EMBL" id="CAB4753113.1"/>
    </source>
</evidence>
<dbReference type="AlphaFoldDB" id="A0A6J6U3D5"/>
<sequence>MTHDNVAAGVSENASRRRGNATLRIDCESGLCTEHNDTTVSTIHARRGI</sequence>